<evidence type="ECO:0000256" key="2">
    <source>
        <dbReference type="ARBA" id="ARBA00023125"/>
    </source>
</evidence>
<dbReference type="CDD" id="cd17536">
    <property type="entry name" value="REC_YesN-like"/>
    <property type="match status" value="1"/>
</dbReference>
<dbReference type="PANTHER" id="PTHR43280:SF2">
    <property type="entry name" value="HTH-TYPE TRANSCRIPTIONAL REGULATOR EXSA"/>
    <property type="match status" value="1"/>
</dbReference>
<evidence type="ECO:0000256" key="3">
    <source>
        <dbReference type="ARBA" id="ARBA00023163"/>
    </source>
</evidence>
<dbReference type="PROSITE" id="PS00041">
    <property type="entry name" value="HTH_ARAC_FAMILY_1"/>
    <property type="match status" value="1"/>
</dbReference>
<dbReference type="InterPro" id="IPR009057">
    <property type="entry name" value="Homeodomain-like_sf"/>
</dbReference>
<dbReference type="SUPFAM" id="SSF52172">
    <property type="entry name" value="CheY-like"/>
    <property type="match status" value="1"/>
</dbReference>
<dbReference type="AlphaFoldDB" id="A0A644XZ91"/>
<keyword evidence="3" id="KW-0804">Transcription</keyword>
<keyword evidence="1" id="KW-0805">Transcription regulation</keyword>
<name>A0A644XZ91_9ZZZZ</name>
<dbReference type="GO" id="GO:0000160">
    <property type="term" value="P:phosphorelay signal transduction system"/>
    <property type="evidence" value="ECO:0007669"/>
    <property type="project" value="InterPro"/>
</dbReference>
<dbReference type="SUPFAM" id="SSF46689">
    <property type="entry name" value="Homeodomain-like"/>
    <property type="match status" value="2"/>
</dbReference>
<reference evidence="6" key="1">
    <citation type="submission" date="2019-08" db="EMBL/GenBank/DDBJ databases">
        <authorList>
            <person name="Kucharzyk K."/>
            <person name="Murdoch R.W."/>
            <person name="Higgins S."/>
            <person name="Loffler F."/>
        </authorList>
    </citation>
    <scope>NUCLEOTIDE SEQUENCE</scope>
</reference>
<dbReference type="InterPro" id="IPR001789">
    <property type="entry name" value="Sig_transdc_resp-reg_receiver"/>
</dbReference>
<dbReference type="Gene3D" id="1.10.10.60">
    <property type="entry name" value="Homeodomain-like"/>
    <property type="match status" value="2"/>
</dbReference>
<dbReference type="SMART" id="SM00448">
    <property type="entry name" value="REC"/>
    <property type="match status" value="1"/>
</dbReference>
<dbReference type="GO" id="GO:0043565">
    <property type="term" value="F:sequence-specific DNA binding"/>
    <property type="evidence" value="ECO:0007669"/>
    <property type="project" value="InterPro"/>
</dbReference>
<organism evidence="6">
    <name type="scientific">bioreactor metagenome</name>
    <dbReference type="NCBI Taxonomy" id="1076179"/>
    <lineage>
        <taxon>unclassified sequences</taxon>
        <taxon>metagenomes</taxon>
        <taxon>ecological metagenomes</taxon>
    </lineage>
</organism>
<dbReference type="PROSITE" id="PS01124">
    <property type="entry name" value="HTH_ARAC_FAMILY_2"/>
    <property type="match status" value="1"/>
</dbReference>
<dbReference type="GO" id="GO:0003700">
    <property type="term" value="F:DNA-binding transcription factor activity"/>
    <property type="evidence" value="ECO:0007669"/>
    <property type="project" value="InterPro"/>
</dbReference>
<accession>A0A644XZ91</accession>
<feature type="domain" description="Response regulatory" evidence="5">
    <location>
        <begin position="4"/>
        <end position="121"/>
    </location>
</feature>
<dbReference type="InterPro" id="IPR018060">
    <property type="entry name" value="HTH_AraC"/>
</dbReference>
<keyword evidence="2" id="KW-0238">DNA-binding</keyword>
<evidence type="ECO:0000313" key="6">
    <source>
        <dbReference type="EMBL" id="MPM20971.1"/>
    </source>
</evidence>
<evidence type="ECO:0000259" key="5">
    <source>
        <dbReference type="PROSITE" id="PS50110"/>
    </source>
</evidence>
<dbReference type="InterPro" id="IPR018062">
    <property type="entry name" value="HTH_AraC-typ_CS"/>
</dbReference>
<sequence>MTYKVIIVDDEKNIRERLEKFFPWDAFNFEVVGTAADGLAALKLAEETRPDLVFTDIKMAKMDGLQLAEKLYKYFLFVKVVILSAYNDFEYAQKAIAYNVKGYLLKPIMKNDFVELMSKLEKEGFSDRNEQAPRELAFEAQVIPDGKTKSKYVSFAKKYVKEHYAESISLKDISKEIYIHEAYFSKLFNEEVGEGFNSYVNRIRIEHAKKMLLYTERQLKDISDMVGFQSHSYFNRVFKKIVGVSPLAFRKKHRT</sequence>
<dbReference type="PROSITE" id="PS50110">
    <property type="entry name" value="RESPONSE_REGULATORY"/>
    <property type="match status" value="1"/>
</dbReference>
<dbReference type="Pfam" id="PF12833">
    <property type="entry name" value="HTH_18"/>
    <property type="match status" value="1"/>
</dbReference>
<dbReference type="PANTHER" id="PTHR43280">
    <property type="entry name" value="ARAC-FAMILY TRANSCRIPTIONAL REGULATOR"/>
    <property type="match status" value="1"/>
</dbReference>
<evidence type="ECO:0000256" key="1">
    <source>
        <dbReference type="ARBA" id="ARBA00023015"/>
    </source>
</evidence>
<dbReference type="InterPro" id="IPR011006">
    <property type="entry name" value="CheY-like_superfamily"/>
</dbReference>
<comment type="caution">
    <text evidence="6">The sequence shown here is derived from an EMBL/GenBank/DDBJ whole genome shotgun (WGS) entry which is preliminary data.</text>
</comment>
<proteinExistence type="predicted"/>
<feature type="domain" description="HTH araC/xylS-type" evidence="4">
    <location>
        <begin position="154"/>
        <end position="252"/>
    </location>
</feature>
<dbReference type="Gene3D" id="3.40.50.2300">
    <property type="match status" value="1"/>
</dbReference>
<dbReference type="SMART" id="SM00342">
    <property type="entry name" value="HTH_ARAC"/>
    <property type="match status" value="1"/>
</dbReference>
<dbReference type="EMBL" id="VSSQ01003494">
    <property type="protein sequence ID" value="MPM20971.1"/>
    <property type="molecule type" value="Genomic_DNA"/>
</dbReference>
<dbReference type="PRINTS" id="PR00032">
    <property type="entry name" value="HTHARAC"/>
</dbReference>
<evidence type="ECO:0000259" key="4">
    <source>
        <dbReference type="PROSITE" id="PS01124"/>
    </source>
</evidence>
<protein>
    <submittedName>
        <fullName evidence="6">Putative response regulatory protein</fullName>
    </submittedName>
</protein>
<dbReference type="Pfam" id="PF00072">
    <property type="entry name" value="Response_reg"/>
    <property type="match status" value="1"/>
</dbReference>
<dbReference type="InterPro" id="IPR020449">
    <property type="entry name" value="Tscrpt_reg_AraC-type_HTH"/>
</dbReference>
<gene>
    <name evidence="6" type="ORF">SDC9_67410</name>
</gene>